<dbReference type="CDD" id="cd02440">
    <property type="entry name" value="AdoMet_MTases"/>
    <property type="match status" value="1"/>
</dbReference>
<dbReference type="AlphaFoldDB" id="A0A3Q3D2R8"/>
<evidence type="ECO:0000313" key="3">
    <source>
        <dbReference type="Proteomes" id="UP000264820"/>
    </source>
</evidence>
<evidence type="ECO:0000256" key="1">
    <source>
        <dbReference type="SAM" id="Phobius"/>
    </source>
</evidence>
<dbReference type="Gene3D" id="3.40.50.150">
    <property type="entry name" value="Vaccinia Virus protein VP39"/>
    <property type="match status" value="1"/>
</dbReference>
<protein>
    <submittedName>
        <fullName evidence="2">Methyltransferase 9, His-X-His N1-histidine</fullName>
    </submittedName>
</protein>
<dbReference type="PANTHER" id="PTHR12890">
    <property type="entry name" value="DREV PROTEIN"/>
    <property type="match status" value="1"/>
</dbReference>
<dbReference type="InterPro" id="IPR007884">
    <property type="entry name" value="METL9"/>
</dbReference>
<dbReference type="Proteomes" id="UP000264820">
    <property type="component" value="Unplaced"/>
</dbReference>
<dbReference type="CTD" id="51108"/>
<sequence length="330" mass="37890">MCHLQLRTLIFVAWVLGYVVFLHSVRMIWTAKYARGPLARSLLVNMVSEGEGTAMETQEWYKCCPDLLGESLRPLFVESHLDSGTKAFLKQSIEKSNWLFTQLYHSFVSSVLTPLVSRTSINGFLGRGSMFVFSAEQFQKLLKVGPDWKAEKLLDLGAGDGAVTEIMRSHFREIYATEVSPPMKWHLQRRNFKLMGIDEWQRSGQQYDVISCLNLLDRCEDPLHLLRDIRRSLVPNTGRLVLAAVLPFQPYVEVGGRWQRPQEHLKIQGKTWEEQVTNLSHDVFRKSGFEVETVTRLPYLCEGDMYNDYYVLDDAVFVLKASNVTEDSGQ</sequence>
<keyword evidence="1" id="KW-0812">Transmembrane</keyword>
<organism evidence="2 3">
    <name type="scientific">Hippocampus comes</name>
    <name type="common">Tiger tail seahorse</name>
    <dbReference type="NCBI Taxonomy" id="109280"/>
    <lineage>
        <taxon>Eukaryota</taxon>
        <taxon>Metazoa</taxon>
        <taxon>Chordata</taxon>
        <taxon>Craniata</taxon>
        <taxon>Vertebrata</taxon>
        <taxon>Euteleostomi</taxon>
        <taxon>Actinopterygii</taxon>
        <taxon>Neopterygii</taxon>
        <taxon>Teleostei</taxon>
        <taxon>Neoteleostei</taxon>
        <taxon>Acanthomorphata</taxon>
        <taxon>Syngnathiaria</taxon>
        <taxon>Syngnathiformes</taxon>
        <taxon>Syngnathoidei</taxon>
        <taxon>Syngnathidae</taxon>
        <taxon>Hippocampus</taxon>
    </lineage>
</organism>
<dbReference type="GeneID" id="109513344"/>
<dbReference type="InterPro" id="IPR029063">
    <property type="entry name" value="SAM-dependent_MTases_sf"/>
</dbReference>
<keyword evidence="1" id="KW-1133">Transmembrane helix</keyword>
<name>A0A3Q3D2R8_HIPCM</name>
<dbReference type="Pfam" id="PF05219">
    <property type="entry name" value="DREV"/>
    <property type="match status" value="1"/>
</dbReference>
<dbReference type="PANTHER" id="PTHR12890:SF0">
    <property type="entry name" value="PROTEIN-L-HISTIDINE N-PROS-METHYLTRANSFERASE"/>
    <property type="match status" value="1"/>
</dbReference>
<evidence type="ECO:0000313" key="2">
    <source>
        <dbReference type="Ensembl" id="ENSHCOP00000001034.1"/>
    </source>
</evidence>
<dbReference type="Ensembl" id="ENSHCOT00000012779.1">
    <property type="protein sequence ID" value="ENSHCOP00000001034.1"/>
    <property type="gene ID" value="ENSHCOG00000001930.1"/>
</dbReference>
<dbReference type="SUPFAM" id="SSF53335">
    <property type="entry name" value="S-adenosyl-L-methionine-dependent methyltransferases"/>
    <property type="match status" value="1"/>
</dbReference>
<proteinExistence type="predicted"/>
<dbReference type="GeneTree" id="ENSGT00390000013648"/>
<dbReference type="STRING" id="109280.ENSHCOP00000001034"/>
<dbReference type="GO" id="GO:0106370">
    <property type="term" value="F:protein-L-histidine N-pros-methyltransferase activity"/>
    <property type="evidence" value="ECO:0007669"/>
    <property type="project" value="InterPro"/>
</dbReference>
<accession>A0A3Q3D2R8</accession>
<dbReference type="OrthoDB" id="199041at2759"/>
<keyword evidence="1" id="KW-0472">Membrane</keyword>
<keyword evidence="3" id="KW-1185">Reference proteome</keyword>
<dbReference type="RefSeq" id="XP_019721291.1">
    <property type="nucleotide sequence ID" value="XM_019865732.1"/>
</dbReference>
<reference evidence="2" key="1">
    <citation type="submission" date="2025-08" db="UniProtKB">
        <authorList>
            <consortium name="Ensembl"/>
        </authorList>
    </citation>
    <scope>IDENTIFICATION</scope>
</reference>
<feature type="transmembrane region" description="Helical" evidence="1">
    <location>
        <begin position="6"/>
        <end position="25"/>
    </location>
</feature>
<dbReference type="KEGG" id="hcq:109513344"/>
<reference evidence="2" key="2">
    <citation type="submission" date="2025-09" db="UniProtKB">
        <authorList>
            <consortium name="Ensembl"/>
        </authorList>
    </citation>
    <scope>IDENTIFICATION</scope>
</reference>